<sequence>MKSKDIISWLETNGSLLLFHCGTKAKFYRFLISVKATAVSACSVELSKILLKMSSNLAAFSCWLLLQHVHLVMMMVSTCHGVLPLNPIKDRETISEHRGSAGVITGRSRSCVPGYTCLCYSDSGNSHIYKKVQCDAAGVNFDALMESIPPAELILLTCAFDRSRHNLTATALAKHAQSLQHLQLSLCFVGNIDPDTFSETSSMEMVDIFRASLTPDNLPAFGKITNDDGDKSVTVHLQTNELTALPEFAFGTERNKNITGLSLSYNGMQAVAPKAFWGLGKLEKVYLNNNGISVLQNATFEGCHNLEKLSLHDNNISLIEDGALAPLTSLRVLDLQRNRLRSLDACAFRGMAQLQFLNLSHNSLGSLPDGIFEGLTSLKELRLEWNSLLYFESRLIGSSPLGQLTLFNISHNSLRDVTPFLLQTKMSNLVSADFSFNSLRMLRSGAVTGLPLLQEVNFRNNSLSHLEWAAIAQTPTLLAVDFRFNNFSLVPEAFVDMFIVEIQREKQISTLLGGNPFSCGCYWSLVVRLSSENFYPVVLVDIEEFVCEAPSFVKGRRFMQLEKDEFWCPLDSCILQGCQCFNRTIDKAPIIICQENAALADFGQLPVTIATFECLGCLGTGISSVPAQSFAGLSHLQTLNLNGNNLTSIRPGTLSDLANLQRLSFGDNNLNRVSSSEMTSLSSLVTVDFHSNRLRHVGVDVFASSQDLQSIDLSDNELATLPDGLFNLTDDLQSVRLYGNPLVCNCSLLWLKYWMQENFRIVEQLQAVLCATNETDVWIPVVRVADEDFGCTNGSDVITKIVVHNNVVLLSVTSSVVFIVFVASLVAVRYRFSIRVMLYTRLGLLWVHGTEDENESDFIYDAYLAYSDDNIKQAIHEIGPRLEERAPPYIACLRHRDFPVGDSLSTTIVESINASKRTILILSPSFFESEWCSLEFQAAHAQTLRDKMNRIIVVIVEDFSRDLLEEDLKLYMSASRCLKMTDPLFWDKLFFALPKKAKEKNTDLLLDNQEVRLDPCHAGHVIT</sequence>
<evidence type="ECO:0000256" key="3">
    <source>
        <dbReference type="ARBA" id="ARBA00022614"/>
    </source>
</evidence>
<dbReference type="Gene3D" id="3.40.50.10140">
    <property type="entry name" value="Toll/interleukin-1 receptor homology (TIR) domain"/>
    <property type="match status" value="1"/>
</dbReference>
<evidence type="ECO:0000256" key="10">
    <source>
        <dbReference type="ARBA" id="ARBA00023180"/>
    </source>
</evidence>
<keyword evidence="6" id="KW-0677">Repeat</keyword>
<evidence type="ECO:0000259" key="12">
    <source>
        <dbReference type="PROSITE" id="PS50104"/>
    </source>
</evidence>
<dbReference type="RefSeq" id="XP_038078746.1">
    <property type="nucleotide sequence ID" value="XM_038222818.1"/>
</dbReference>
<dbReference type="OrthoDB" id="6501450at2759"/>
<dbReference type="SMART" id="SM00255">
    <property type="entry name" value="TIR"/>
    <property type="match status" value="1"/>
</dbReference>
<dbReference type="AlphaFoldDB" id="A0A914BT18"/>
<dbReference type="PANTHER" id="PTHR24365:SF541">
    <property type="entry name" value="PROTEIN TOLL-RELATED"/>
    <property type="match status" value="1"/>
</dbReference>
<dbReference type="SUPFAM" id="SSF52058">
    <property type="entry name" value="L domain-like"/>
    <property type="match status" value="2"/>
</dbReference>
<dbReference type="InterPro" id="IPR003591">
    <property type="entry name" value="Leu-rich_rpt_typical-subtyp"/>
</dbReference>
<dbReference type="SMART" id="SM00082">
    <property type="entry name" value="LRRCT"/>
    <property type="match status" value="2"/>
</dbReference>
<keyword evidence="7 11" id="KW-1133">Transmembrane helix</keyword>
<proteinExistence type="inferred from homology"/>
<dbReference type="SMART" id="SM00364">
    <property type="entry name" value="LRR_BAC"/>
    <property type="match status" value="3"/>
</dbReference>
<dbReference type="FunFam" id="3.80.10.10:FF:001360">
    <property type="entry name" value="Uncharacterized protein"/>
    <property type="match status" value="1"/>
</dbReference>
<keyword evidence="10" id="KW-0325">Glycoprotein</keyword>
<keyword evidence="3" id="KW-0433">Leucine-rich repeat</keyword>
<name>A0A914BT18_PATMI</name>
<evidence type="ECO:0000256" key="5">
    <source>
        <dbReference type="ARBA" id="ARBA00022729"/>
    </source>
</evidence>
<evidence type="ECO:0000256" key="9">
    <source>
        <dbReference type="ARBA" id="ARBA00023170"/>
    </source>
</evidence>
<reference evidence="13" key="1">
    <citation type="submission" date="2022-11" db="UniProtKB">
        <authorList>
            <consortium name="EnsemblMetazoa"/>
        </authorList>
    </citation>
    <scope>IDENTIFICATION</scope>
</reference>
<comment type="subcellular location">
    <subcellularLocation>
        <location evidence="1">Membrane</location>
        <topology evidence="1">Single-pass type I membrane protein</topology>
    </subcellularLocation>
</comment>
<dbReference type="OMA" id="NFRIVEQ"/>
<organism evidence="13 14">
    <name type="scientific">Patiria miniata</name>
    <name type="common">Bat star</name>
    <name type="synonym">Asterina miniata</name>
    <dbReference type="NCBI Taxonomy" id="46514"/>
    <lineage>
        <taxon>Eukaryota</taxon>
        <taxon>Metazoa</taxon>
        <taxon>Echinodermata</taxon>
        <taxon>Eleutherozoa</taxon>
        <taxon>Asterozoa</taxon>
        <taxon>Asteroidea</taxon>
        <taxon>Valvatacea</taxon>
        <taxon>Valvatida</taxon>
        <taxon>Asterinidae</taxon>
        <taxon>Patiria</taxon>
    </lineage>
</organism>
<dbReference type="GO" id="GO:0005886">
    <property type="term" value="C:plasma membrane"/>
    <property type="evidence" value="ECO:0007669"/>
    <property type="project" value="TreeGrafter"/>
</dbReference>
<dbReference type="GeneID" id="119746052"/>
<keyword evidence="4 11" id="KW-0812">Transmembrane</keyword>
<dbReference type="InterPro" id="IPR032675">
    <property type="entry name" value="LRR_dom_sf"/>
</dbReference>
<comment type="similarity">
    <text evidence="2">Belongs to the Toll-like receptor family.</text>
</comment>
<dbReference type="Pfam" id="PF00560">
    <property type="entry name" value="LRR_1"/>
    <property type="match status" value="1"/>
</dbReference>
<evidence type="ECO:0000256" key="11">
    <source>
        <dbReference type="SAM" id="Phobius"/>
    </source>
</evidence>
<dbReference type="InterPro" id="IPR001611">
    <property type="entry name" value="Leu-rich_rpt"/>
</dbReference>
<dbReference type="PRINTS" id="PR01537">
    <property type="entry name" value="INTRLKN1R1F"/>
</dbReference>
<dbReference type="GO" id="GO:0007165">
    <property type="term" value="P:signal transduction"/>
    <property type="evidence" value="ECO:0007669"/>
    <property type="project" value="InterPro"/>
</dbReference>
<dbReference type="SUPFAM" id="SSF52200">
    <property type="entry name" value="Toll/Interleukin receptor TIR domain"/>
    <property type="match status" value="1"/>
</dbReference>
<dbReference type="EnsemblMetazoa" id="XM_038222818.1">
    <property type="protein sequence ID" value="XP_038078746.1"/>
    <property type="gene ID" value="LOC119746052"/>
</dbReference>
<dbReference type="Proteomes" id="UP000887568">
    <property type="component" value="Unplaced"/>
</dbReference>
<dbReference type="Pfam" id="PF13855">
    <property type="entry name" value="LRR_8"/>
    <property type="match status" value="3"/>
</dbReference>
<evidence type="ECO:0000256" key="1">
    <source>
        <dbReference type="ARBA" id="ARBA00004479"/>
    </source>
</evidence>
<accession>A0A914BT18</accession>
<dbReference type="InterPro" id="IPR035897">
    <property type="entry name" value="Toll_tir_struct_dom_sf"/>
</dbReference>
<dbReference type="SMART" id="SM00369">
    <property type="entry name" value="LRR_TYP"/>
    <property type="match status" value="13"/>
</dbReference>
<evidence type="ECO:0000313" key="14">
    <source>
        <dbReference type="Proteomes" id="UP000887568"/>
    </source>
</evidence>
<dbReference type="PROSITE" id="PS50104">
    <property type="entry name" value="TIR"/>
    <property type="match status" value="1"/>
</dbReference>
<dbReference type="PANTHER" id="PTHR24365">
    <property type="entry name" value="TOLL-LIKE RECEPTOR"/>
    <property type="match status" value="1"/>
</dbReference>
<feature type="domain" description="TIR" evidence="12">
    <location>
        <begin position="858"/>
        <end position="993"/>
    </location>
</feature>
<protein>
    <recommendedName>
        <fullName evidence="12">TIR domain-containing protein</fullName>
    </recommendedName>
</protein>
<evidence type="ECO:0000256" key="4">
    <source>
        <dbReference type="ARBA" id="ARBA00022692"/>
    </source>
</evidence>
<keyword evidence="9" id="KW-0675">Receptor</keyword>
<keyword evidence="8 11" id="KW-0472">Membrane</keyword>
<evidence type="ECO:0000256" key="2">
    <source>
        <dbReference type="ARBA" id="ARBA00009634"/>
    </source>
</evidence>
<dbReference type="InterPro" id="IPR000157">
    <property type="entry name" value="TIR_dom"/>
</dbReference>
<keyword evidence="5" id="KW-0732">Signal</keyword>
<evidence type="ECO:0000256" key="7">
    <source>
        <dbReference type="ARBA" id="ARBA00022989"/>
    </source>
</evidence>
<feature type="transmembrane region" description="Helical" evidence="11">
    <location>
        <begin position="807"/>
        <end position="828"/>
    </location>
</feature>
<evidence type="ECO:0000313" key="13">
    <source>
        <dbReference type="EnsemblMetazoa" id="XP_038078746.1"/>
    </source>
</evidence>
<evidence type="ECO:0000256" key="6">
    <source>
        <dbReference type="ARBA" id="ARBA00022737"/>
    </source>
</evidence>
<dbReference type="GO" id="GO:0038023">
    <property type="term" value="F:signaling receptor activity"/>
    <property type="evidence" value="ECO:0007669"/>
    <property type="project" value="TreeGrafter"/>
</dbReference>
<keyword evidence="14" id="KW-1185">Reference proteome</keyword>
<dbReference type="Pfam" id="PF13676">
    <property type="entry name" value="TIR_2"/>
    <property type="match status" value="1"/>
</dbReference>
<dbReference type="Gene3D" id="3.80.10.10">
    <property type="entry name" value="Ribonuclease Inhibitor"/>
    <property type="match status" value="3"/>
</dbReference>
<evidence type="ECO:0000256" key="8">
    <source>
        <dbReference type="ARBA" id="ARBA00023136"/>
    </source>
</evidence>
<dbReference type="InterPro" id="IPR000483">
    <property type="entry name" value="Cys-rich_flank_reg_C"/>
</dbReference>
<dbReference type="PROSITE" id="PS51450">
    <property type="entry name" value="LRR"/>
    <property type="match status" value="4"/>
</dbReference>